<dbReference type="Gene3D" id="1.10.150.240">
    <property type="entry name" value="Putative phosphatase, domain 2"/>
    <property type="match status" value="1"/>
</dbReference>
<gene>
    <name evidence="1" type="ORF">NQ314_004455</name>
</gene>
<dbReference type="GO" id="GO:0016791">
    <property type="term" value="F:phosphatase activity"/>
    <property type="evidence" value="ECO:0007669"/>
    <property type="project" value="TreeGrafter"/>
</dbReference>
<dbReference type="AlphaFoldDB" id="A0AAV8ZJH4"/>
<name>A0AAV8ZJH4_9CUCU</name>
<sequence length="68" mass="7631">MDGLLIESETVYDKIIGDIAREYGKEYTIETKLKILGTTEKGTANVAVTMMQLPISPEDFLVTYKEKS</sequence>
<dbReference type="EMBL" id="JANEYF010001281">
    <property type="protein sequence ID" value="KAJ8965054.1"/>
    <property type="molecule type" value="Genomic_DNA"/>
</dbReference>
<dbReference type="PANTHER" id="PTHR18901">
    <property type="entry name" value="2-DEOXYGLUCOSE-6-PHOSPHATE PHOSPHATASE 2"/>
    <property type="match status" value="1"/>
</dbReference>
<comment type="caution">
    <text evidence="1">The sequence shown here is derived from an EMBL/GenBank/DDBJ whole genome shotgun (WGS) entry which is preliminary data.</text>
</comment>
<dbReference type="InterPro" id="IPR023198">
    <property type="entry name" value="PGP-like_dom2"/>
</dbReference>
<keyword evidence="2" id="KW-1185">Reference proteome</keyword>
<proteinExistence type="predicted"/>
<dbReference type="Proteomes" id="UP001162156">
    <property type="component" value="Unassembled WGS sequence"/>
</dbReference>
<evidence type="ECO:0000313" key="1">
    <source>
        <dbReference type="EMBL" id="KAJ8965054.1"/>
    </source>
</evidence>
<protein>
    <submittedName>
        <fullName evidence="1">Uncharacterized protein</fullName>
    </submittedName>
</protein>
<reference evidence="1" key="1">
    <citation type="journal article" date="2023" name="Insect Mol. Biol.">
        <title>Genome sequencing provides insights into the evolution of gene families encoding plant cell wall-degrading enzymes in longhorned beetles.</title>
        <authorList>
            <person name="Shin N.R."/>
            <person name="Okamura Y."/>
            <person name="Kirsch R."/>
            <person name="Pauchet Y."/>
        </authorList>
    </citation>
    <scope>NUCLEOTIDE SEQUENCE</scope>
    <source>
        <strain evidence="1">RBIC_L_NR</strain>
    </source>
</reference>
<dbReference type="PANTHER" id="PTHR18901:SF38">
    <property type="entry name" value="PSEUDOURIDINE-5'-PHOSPHATASE"/>
    <property type="match status" value="1"/>
</dbReference>
<organism evidence="1 2">
    <name type="scientific">Rhamnusium bicolor</name>
    <dbReference type="NCBI Taxonomy" id="1586634"/>
    <lineage>
        <taxon>Eukaryota</taxon>
        <taxon>Metazoa</taxon>
        <taxon>Ecdysozoa</taxon>
        <taxon>Arthropoda</taxon>
        <taxon>Hexapoda</taxon>
        <taxon>Insecta</taxon>
        <taxon>Pterygota</taxon>
        <taxon>Neoptera</taxon>
        <taxon>Endopterygota</taxon>
        <taxon>Coleoptera</taxon>
        <taxon>Polyphaga</taxon>
        <taxon>Cucujiformia</taxon>
        <taxon>Chrysomeloidea</taxon>
        <taxon>Cerambycidae</taxon>
        <taxon>Lepturinae</taxon>
        <taxon>Rhagiini</taxon>
        <taxon>Rhamnusium</taxon>
    </lineage>
</organism>
<accession>A0AAV8ZJH4</accession>
<evidence type="ECO:0000313" key="2">
    <source>
        <dbReference type="Proteomes" id="UP001162156"/>
    </source>
</evidence>